<evidence type="ECO:0000256" key="1">
    <source>
        <dbReference type="ARBA" id="ARBA00004251"/>
    </source>
</evidence>
<dbReference type="FunFam" id="3.80.10.10:FF:000383">
    <property type="entry name" value="Leucine-rich repeat receptor protein kinase EMS1"/>
    <property type="match status" value="1"/>
</dbReference>
<feature type="signal peptide" evidence="13">
    <location>
        <begin position="1"/>
        <end position="33"/>
    </location>
</feature>
<evidence type="ECO:0000256" key="7">
    <source>
        <dbReference type="ARBA" id="ARBA00022729"/>
    </source>
</evidence>
<evidence type="ECO:0000256" key="3">
    <source>
        <dbReference type="ARBA" id="ARBA00022475"/>
    </source>
</evidence>
<dbReference type="PRINTS" id="PR00019">
    <property type="entry name" value="LEURICHRPT"/>
</dbReference>
<keyword evidence="7 13" id="KW-0732">Signal</keyword>
<evidence type="ECO:0000256" key="12">
    <source>
        <dbReference type="SAM" id="Phobius"/>
    </source>
</evidence>
<comment type="similarity">
    <text evidence="2">Belongs to the RLP family.</text>
</comment>
<evidence type="ECO:0000256" key="10">
    <source>
        <dbReference type="ARBA" id="ARBA00023136"/>
    </source>
</evidence>
<dbReference type="PANTHER" id="PTHR48061">
    <property type="entry name" value="LEUCINE-RICH REPEAT RECEPTOR PROTEIN KINASE EMS1-LIKE-RELATED"/>
    <property type="match status" value="1"/>
</dbReference>
<dbReference type="GO" id="GO:0007165">
    <property type="term" value="P:signal transduction"/>
    <property type="evidence" value="ECO:0007669"/>
    <property type="project" value="UniProtKB-ARBA"/>
</dbReference>
<dbReference type="FunFam" id="3.80.10.10:FF:000111">
    <property type="entry name" value="LRR receptor-like serine/threonine-protein kinase ERECTA"/>
    <property type="match status" value="1"/>
</dbReference>
<feature type="chain" id="PRO_5043003832" evidence="13">
    <location>
        <begin position="34"/>
        <end position="1124"/>
    </location>
</feature>
<proteinExistence type="inferred from homology"/>
<keyword evidence="9 12" id="KW-1133">Transmembrane helix</keyword>
<gene>
    <name evidence="15" type="ORF">Cni_G21318</name>
</gene>
<evidence type="ECO:0000256" key="6">
    <source>
        <dbReference type="ARBA" id="ARBA00022692"/>
    </source>
</evidence>
<keyword evidence="11" id="KW-0325">Glycoprotein</keyword>
<comment type="subcellular location">
    <subcellularLocation>
        <location evidence="1">Cell membrane</location>
        <topology evidence="1">Single-pass type I membrane protein</topology>
    </subcellularLocation>
</comment>
<name>A0AAQ3KUP6_9LILI</name>
<evidence type="ECO:0000256" key="4">
    <source>
        <dbReference type="ARBA" id="ARBA00022553"/>
    </source>
</evidence>
<dbReference type="FunFam" id="3.80.10.10:FF:000041">
    <property type="entry name" value="LRR receptor-like serine/threonine-protein kinase ERECTA"/>
    <property type="match status" value="1"/>
</dbReference>
<dbReference type="Gene3D" id="3.80.10.10">
    <property type="entry name" value="Ribonuclease Inhibitor"/>
    <property type="match status" value="5"/>
</dbReference>
<dbReference type="Pfam" id="PF00560">
    <property type="entry name" value="LRR_1"/>
    <property type="match status" value="7"/>
</dbReference>
<organism evidence="15 16">
    <name type="scientific">Canna indica</name>
    <name type="common">Indian-shot</name>
    <dbReference type="NCBI Taxonomy" id="4628"/>
    <lineage>
        <taxon>Eukaryota</taxon>
        <taxon>Viridiplantae</taxon>
        <taxon>Streptophyta</taxon>
        <taxon>Embryophyta</taxon>
        <taxon>Tracheophyta</taxon>
        <taxon>Spermatophyta</taxon>
        <taxon>Magnoliopsida</taxon>
        <taxon>Liliopsida</taxon>
        <taxon>Zingiberales</taxon>
        <taxon>Cannaceae</taxon>
        <taxon>Canna</taxon>
    </lineage>
</organism>
<evidence type="ECO:0000256" key="13">
    <source>
        <dbReference type="SAM" id="SignalP"/>
    </source>
</evidence>
<evidence type="ECO:0000256" key="11">
    <source>
        <dbReference type="ARBA" id="ARBA00023180"/>
    </source>
</evidence>
<evidence type="ECO:0000313" key="16">
    <source>
        <dbReference type="Proteomes" id="UP001327560"/>
    </source>
</evidence>
<evidence type="ECO:0000313" key="15">
    <source>
        <dbReference type="EMBL" id="WOL12551.1"/>
    </source>
</evidence>
<reference evidence="15 16" key="1">
    <citation type="submission" date="2023-10" db="EMBL/GenBank/DDBJ databases">
        <title>Chromosome-scale genome assembly provides insights into flower coloration mechanisms of Canna indica.</title>
        <authorList>
            <person name="Li C."/>
        </authorList>
    </citation>
    <scope>NUCLEOTIDE SEQUENCE [LARGE SCALE GENOMIC DNA]</scope>
    <source>
        <tissue evidence="15">Flower</tissue>
    </source>
</reference>
<evidence type="ECO:0000256" key="5">
    <source>
        <dbReference type="ARBA" id="ARBA00022614"/>
    </source>
</evidence>
<dbReference type="Proteomes" id="UP001327560">
    <property type="component" value="Chromosome 7"/>
</dbReference>
<protein>
    <submittedName>
        <fullName evidence="15">Receptor-like protein 12</fullName>
    </submittedName>
</protein>
<keyword evidence="3" id="KW-1003">Cell membrane</keyword>
<dbReference type="AlphaFoldDB" id="A0AAQ3KUP6"/>
<dbReference type="GO" id="GO:0005886">
    <property type="term" value="C:plasma membrane"/>
    <property type="evidence" value="ECO:0007669"/>
    <property type="project" value="UniProtKB-SubCell"/>
</dbReference>
<dbReference type="PANTHER" id="PTHR48061:SF2">
    <property type="entry name" value="RECEPTOR LIKE PROTEIN 30-LIKE"/>
    <property type="match status" value="1"/>
</dbReference>
<dbReference type="InterPro" id="IPR001611">
    <property type="entry name" value="Leu-rich_rpt"/>
</dbReference>
<feature type="transmembrane region" description="Helical" evidence="12">
    <location>
        <begin position="1018"/>
        <end position="1043"/>
    </location>
</feature>
<keyword evidence="5" id="KW-0433">Leucine-rich repeat</keyword>
<keyword evidence="4" id="KW-0597">Phosphoprotein</keyword>
<dbReference type="InterPro" id="IPR003591">
    <property type="entry name" value="Leu-rich_rpt_typical-subtyp"/>
</dbReference>
<feature type="domain" description="Leucine-rich repeat-containing N-terminal plant-type" evidence="14">
    <location>
        <begin position="46"/>
        <end position="83"/>
    </location>
</feature>
<evidence type="ECO:0000256" key="2">
    <source>
        <dbReference type="ARBA" id="ARBA00009592"/>
    </source>
</evidence>
<dbReference type="InterPro" id="IPR013210">
    <property type="entry name" value="LRR_N_plant-typ"/>
</dbReference>
<dbReference type="SMART" id="SM00369">
    <property type="entry name" value="LRR_TYP"/>
    <property type="match status" value="9"/>
</dbReference>
<evidence type="ECO:0000256" key="8">
    <source>
        <dbReference type="ARBA" id="ARBA00022737"/>
    </source>
</evidence>
<keyword evidence="6 12" id="KW-0812">Transmembrane</keyword>
<dbReference type="InterPro" id="IPR032675">
    <property type="entry name" value="LRR_dom_sf"/>
</dbReference>
<dbReference type="Pfam" id="PF13855">
    <property type="entry name" value="LRR_8"/>
    <property type="match status" value="4"/>
</dbReference>
<dbReference type="Pfam" id="PF08263">
    <property type="entry name" value="LRRNT_2"/>
    <property type="match status" value="1"/>
</dbReference>
<keyword evidence="16" id="KW-1185">Reference proteome</keyword>
<dbReference type="EMBL" id="CP136896">
    <property type="protein sequence ID" value="WOL12551.1"/>
    <property type="molecule type" value="Genomic_DNA"/>
</dbReference>
<dbReference type="InterPro" id="IPR046956">
    <property type="entry name" value="RLP23-like"/>
</dbReference>
<keyword evidence="15" id="KW-0675">Receptor</keyword>
<accession>A0AAQ3KUP6</accession>
<sequence length="1124" mass="123247">MSLPHHHHNHHHHHHVLLLVHLLLLYSLTPFFGELIAVAAAAACLPEESSALIQLKNGFSITSSLTSWQPGSDCCGWYGVMCDNSTSRVTALNLSGLSLSGKLDHALFNLTSVTSLSLAYNLFHNIYLLDLPFSRLANLTRLNLSNAGFIGQIPADVGRLKKLVSLDLSTFYLNELPSSSLKLHDPNFATVISNLSNLKELVLDGVNISADGHEWCQAVSVSTPGLEVLSLAGCSLTGPIHSSLSSLPSLSILRLDQNNLNSIFPDFFGNFSSLTVLRLSSCGLQGSVPESLFQLRNLKALDISTNEMLSGRLPQFPANSVLESLVLSDTNFSGPLPESIGYLKALSRLQLLNCSFSGLIPLSITNLTQMVRLDLSFNSFSGEIPPIGTWSKITEVTLSYNNLTGGIHSSFGQEFLNITKIDLRNNSLNGSIPASLFTLPSLQVLQLSQNMFSGQLEEFLSASPSLVTVDLSNNKLEGPIPTSLFDLSGLKVLSLASNKFSGTLQIDRFWRLRNLSSLDLSSNKLRIRDGDNGSLYGSFPKFSTLKLVSCNLEKIPAFLQNQDRISSLDLSNNRISAGIPRWIWSIGNGNLIYLNLSFNLFTSVEGSPPNLSTVSSMILDLQHNKLQGPIPFPPPNTIVLDYSSNNFTSTIPANLSIYLNYTVFLSFANNQLAGEIPPSICNAGFLQVLDLSNNNLNGSIPSCLMEGNTDLAVLNLRGNQFHGKLPENVGERCVLQTINLNKNLLEGKLPRSFTKCSLLEVLDLGSNRIQDSFPYWLGNLSELRVLVLKSNRFYGTVVHPPGRSKERNFTFSKLQIFDLSSNNFTGNLPQLWFTNLKAMMFNSADGQQTVGYAYLRFSESSYYQNTVSIASKGQIMTLSKVLTTYTVIDFSSNLFDGSIPKVIGKLNFLRVLNISHNFLTGGVPPQLGNMSQLESLDLSVNQLSGEIPEELASLTFLSVLNLSSNKLAGRIPQAHQFLTFSNVSFEGNEGLCGAPLSKQCNEQTTSTNSVSSEPSVVLNWQCIFVGLGFGGGMAIVVVPLMIWSEGKRWYNKRVDQMLDAIVPRWPCETCGDVKVAAEHVCCDSVEIEDEDRRFCLFCTRLEFHAGQAIIHHEECCCGKLIEES</sequence>
<keyword evidence="10 12" id="KW-0472">Membrane</keyword>
<dbReference type="FunFam" id="3.80.10.10:FF:000095">
    <property type="entry name" value="LRR receptor-like serine/threonine-protein kinase GSO1"/>
    <property type="match status" value="1"/>
</dbReference>
<evidence type="ECO:0000259" key="14">
    <source>
        <dbReference type="Pfam" id="PF08263"/>
    </source>
</evidence>
<dbReference type="SUPFAM" id="SSF52058">
    <property type="entry name" value="L domain-like"/>
    <property type="match status" value="3"/>
</dbReference>
<keyword evidence="8" id="KW-0677">Repeat</keyword>
<evidence type="ECO:0000256" key="9">
    <source>
        <dbReference type="ARBA" id="ARBA00022989"/>
    </source>
</evidence>